<organism evidence="1 2">
    <name type="scientific">Plantactinospora sonchi</name>
    <dbReference type="NCBI Taxonomy" id="1544735"/>
    <lineage>
        <taxon>Bacteria</taxon>
        <taxon>Bacillati</taxon>
        <taxon>Actinomycetota</taxon>
        <taxon>Actinomycetes</taxon>
        <taxon>Micromonosporales</taxon>
        <taxon>Micromonosporaceae</taxon>
        <taxon>Plantactinospora</taxon>
    </lineage>
</organism>
<evidence type="ECO:0000313" key="2">
    <source>
        <dbReference type="Proteomes" id="UP001332243"/>
    </source>
</evidence>
<sequence>MIDNLADGVERRELAQHQQPADGAYYLCFGWSRARFKQSGRLRYFPHRPDLLTQCHLLITVVA</sequence>
<proteinExistence type="predicted"/>
<dbReference type="Proteomes" id="UP001332243">
    <property type="component" value="Unassembled WGS sequence"/>
</dbReference>
<accession>A0ABU7S290</accession>
<name>A0ABU7S290_9ACTN</name>
<comment type="caution">
    <text evidence="1">The sequence shown here is derived from an EMBL/GenBank/DDBJ whole genome shotgun (WGS) entry which is preliminary data.</text>
</comment>
<keyword evidence="2" id="KW-1185">Reference proteome</keyword>
<protein>
    <submittedName>
        <fullName evidence="1">Uncharacterized protein</fullName>
    </submittedName>
</protein>
<reference evidence="1 2" key="1">
    <citation type="submission" date="2024-01" db="EMBL/GenBank/DDBJ databases">
        <title>Genome insights into Plantactinospora sonchi sp. nov.</title>
        <authorList>
            <person name="Wang L."/>
        </authorList>
    </citation>
    <scope>NUCLEOTIDE SEQUENCE [LARGE SCALE GENOMIC DNA]</scope>
    <source>
        <strain evidence="1 2">NEAU-QY2</strain>
    </source>
</reference>
<gene>
    <name evidence="1" type="ORF">V1633_30765</name>
</gene>
<evidence type="ECO:0000313" key="1">
    <source>
        <dbReference type="EMBL" id="MEE6262871.1"/>
    </source>
</evidence>
<dbReference type="EMBL" id="JAZGQK010000032">
    <property type="protein sequence ID" value="MEE6262871.1"/>
    <property type="molecule type" value="Genomic_DNA"/>
</dbReference>
<dbReference type="RefSeq" id="WP_331217811.1">
    <property type="nucleotide sequence ID" value="NZ_JAZGQK010000032.1"/>
</dbReference>